<keyword evidence="2" id="KW-1185">Reference proteome</keyword>
<dbReference type="EMBL" id="CM043021">
    <property type="protein sequence ID" value="KAI4458607.1"/>
    <property type="molecule type" value="Genomic_DNA"/>
</dbReference>
<gene>
    <name evidence="1" type="ORF">MML48_7g00016893</name>
</gene>
<sequence length="1489" mass="167395">MIQVYILESRPFISRKIFWLILLVTLATSSRAQLHRLTQIELQQSIDGQSKSKRQIGLELVTPVSRGRLVVQKSPPDLDGRSQSEQDEVLEEEWANFKILYNKTYPTQEIEYLRKQNFFTNRKSITKFNQDYTFGISTFVMKINSYADMLGGEFNNVINGFRGGNRKEETIDFRPSAFIHPINTRIPQSIDWRELGGVTPVKNQGSCASCHAFSAAGAVEGHNFRKYGILVDLSPQNLVDCPQEKKYQSFGCNGGYVDENFKYIKENPGIDVESVYVYEAANGPCRFRPESIGANVTGYVEIPEGDERALEAAVATLGPVSAGIDASQLTFQFYSQGVYYDEDCKNEAKSVNHAVLVVGFGQEPDGQKYWLVKNSYGSDWGNGGYIKMAKDRNNHCAIATSATYPLSKQLKAQLSDLSEFVINNFDDTNFGQTFQNVFSNTRPKNNLNNAPIAATEHFSLETGQEEAVSIQTTHPLMDQTPSTMMLETMENEWMDFKVLFNKSYPTPDVESQRKQNFFTNRLAISIFNQNYAFGRSTFVLAINSFADLLVEEFNRILNGFRGGNRKFYDPPLQPSFYIQPMNINKPLRMDWRELGGVSPVRYQGTCASCHAFSAVGAIEGQIFRKTGSLIELSPQNLLDCPTEKNYQGFGCNGGGYVDEDFKYIWENPGIDFERAYPYEGVDGACRFNSNAIGANITGYVEIPEGDEDALETAIATLGPVSVGVDASQMTFQFYSRVFITMSYGCQKDNGDENFKYVKDNSGIDFKHAYRYEDQDFSCRFRPEGVGAIITGVVLLKNVRMILSLCFVTIQSVSYYDLVQEEWEEFKVTHKKQYENPTEEKYRMQIFMENVHTISKHNQLYGQGLVTFKMGVNKYADMLPIEFVEIMNGYNNTGVSEYNGTRTTFIAPENIAVPDSFDWREKGAVTGVKDQGSCGSCWSFSATGALEGQNFRKTGKLVELSEQNLMDCSYAYGNNGCGGGLMDNAFKYVIANKGIDTEAYYPYEAEDMACRYNSAYIGAVATGLVDIPSLSEQALLQAVATIGPISVAIDASHMSFQFYDEGIYYEPSCSPTQLDHGVLVVGYGGDSEGEYWLVKNSWGKSWGDHGYIKMSRNRNNNCGIATMASYPLMCIYRFFTMKFLLIFGLVFVGTQAISFFDLVQEQWNAYKLSHSKSYENPTEEKYRMKIFMENSHHIAKHNQLYEQGLVSYKLKLNKWADMLHHEFIHTVNGFNRTTGYKSANINEEEPITFIPRLMLNFPMKSIGGLRELSLMLKIKDNVVHVGVSVRFSYTKIRMNCMGISGMTGALEGQHFRRTGKLVSLSEQNLIDCSAKFGNNGCNGGLMDNAFRYVKSNHGIDTESSYPYEAEDDKCRYNPKNSGATDKGFVDIPSGDEEKLKAAVAVVGPVSVAIDASHESFQFYSEGVYYDPQCSSEMLDHGVLAVGYGTDDNGQDYWLVKNSWGETWGDKGYVKMARNRENHCGIATQSSYPLV</sequence>
<name>A0ACB9SVN0_HOLOL</name>
<organism evidence="1 2">
    <name type="scientific">Holotrichia oblita</name>
    <name type="common">Chafer beetle</name>
    <dbReference type="NCBI Taxonomy" id="644536"/>
    <lineage>
        <taxon>Eukaryota</taxon>
        <taxon>Metazoa</taxon>
        <taxon>Ecdysozoa</taxon>
        <taxon>Arthropoda</taxon>
        <taxon>Hexapoda</taxon>
        <taxon>Insecta</taxon>
        <taxon>Pterygota</taxon>
        <taxon>Neoptera</taxon>
        <taxon>Endopterygota</taxon>
        <taxon>Coleoptera</taxon>
        <taxon>Polyphaga</taxon>
        <taxon>Scarabaeiformia</taxon>
        <taxon>Scarabaeidae</taxon>
        <taxon>Melolonthinae</taxon>
        <taxon>Holotrichia</taxon>
    </lineage>
</organism>
<evidence type="ECO:0000313" key="2">
    <source>
        <dbReference type="Proteomes" id="UP001056778"/>
    </source>
</evidence>
<proteinExistence type="predicted"/>
<protein>
    <submittedName>
        <fullName evidence="1">Cysteine protease family c1-related</fullName>
    </submittedName>
</protein>
<comment type="caution">
    <text evidence="1">The sequence shown here is derived from an EMBL/GenBank/DDBJ whole genome shotgun (WGS) entry which is preliminary data.</text>
</comment>
<accession>A0ACB9SVN0</accession>
<keyword evidence="1" id="KW-0378">Hydrolase</keyword>
<reference evidence="1" key="1">
    <citation type="submission" date="2022-04" db="EMBL/GenBank/DDBJ databases">
        <title>Chromosome-scale genome assembly of Holotrichia oblita Faldermann.</title>
        <authorList>
            <person name="Rongchong L."/>
        </authorList>
    </citation>
    <scope>NUCLEOTIDE SEQUENCE</scope>
    <source>
        <strain evidence="1">81SQS9</strain>
    </source>
</reference>
<dbReference type="Proteomes" id="UP001056778">
    <property type="component" value="Chromosome 7"/>
</dbReference>
<evidence type="ECO:0000313" key="1">
    <source>
        <dbReference type="EMBL" id="KAI4458607.1"/>
    </source>
</evidence>
<keyword evidence="1" id="KW-0645">Protease</keyword>